<comment type="caution">
    <text evidence="1">The sequence shown here is derived from an EMBL/GenBank/DDBJ whole genome shotgun (WGS) entry which is preliminary data.</text>
</comment>
<protein>
    <submittedName>
        <fullName evidence="1">Uncharacterized protein</fullName>
    </submittedName>
</protein>
<organism evidence="1 2">
    <name type="scientific">Gemmata algarum</name>
    <dbReference type="NCBI Taxonomy" id="2975278"/>
    <lineage>
        <taxon>Bacteria</taxon>
        <taxon>Pseudomonadati</taxon>
        <taxon>Planctomycetota</taxon>
        <taxon>Planctomycetia</taxon>
        <taxon>Gemmatales</taxon>
        <taxon>Gemmataceae</taxon>
        <taxon>Gemmata</taxon>
    </lineage>
</organism>
<sequence>MRVPGAFVCRCGQDIFIWTADESIDYDFELIRFGWTDASDPSLE</sequence>
<evidence type="ECO:0000313" key="2">
    <source>
        <dbReference type="Proteomes" id="UP001272242"/>
    </source>
</evidence>
<dbReference type="RefSeq" id="WP_320689547.1">
    <property type="nucleotide sequence ID" value="NZ_JAXBLV010000235.1"/>
</dbReference>
<accession>A0ABU5F6W4</accession>
<dbReference type="Proteomes" id="UP001272242">
    <property type="component" value="Unassembled WGS sequence"/>
</dbReference>
<proteinExistence type="predicted"/>
<keyword evidence="2" id="KW-1185">Reference proteome</keyword>
<dbReference type="EMBL" id="JAXBLV010000235">
    <property type="protein sequence ID" value="MDY3563331.1"/>
    <property type="molecule type" value="Genomic_DNA"/>
</dbReference>
<name>A0ABU5F6W4_9BACT</name>
<reference evidence="2" key="1">
    <citation type="journal article" date="2023" name="Mar. Drugs">
        <title>Gemmata algarum, a Novel Planctomycete Isolated from an Algal Mat, Displays Antimicrobial Activity.</title>
        <authorList>
            <person name="Kumar G."/>
            <person name="Kallscheuer N."/>
            <person name="Kashif M."/>
            <person name="Ahamad S."/>
            <person name="Jagadeeshwari U."/>
            <person name="Pannikurungottu S."/>
            <person name="Haufschild T."/>
            <person name="Kabuu M."/>
            <person name="Sasikala C."/>
            <person name="Jogler C."/>
            <person name="Ramana C."/>
        </authorList>
    </citation>
    <scope>NUCLEOTIDE SEQUENCE [LARGE SCALE GENOMIC DNA]</scope>
    <source>
        <strain evidence="2">JC673</strain>
    </source>
</reference>
<gene>
    <name evidence="1" type="ORF">R5W23_004832</name>
</gene>
<evidence type="ECO:0000313" key="1">
    <source>
        <dbReference type="EMBL" id="MDY3563331.1"/>
    </source>
</evidence>